<evidence type="ECO:0000256" key="2">
    <source>
        <dbReference type="ARBA" id="ARBA00022803"/>
    </source>
</evidence>
<dbReference type="PATRIC" id="fig|81857.3.peg.270"/>
<dbReference type="AlphaFoldDB" id="A0A0R2FWT6"/>
<dbReference type="InterPro" id="IPR011990">
    <property type="entry name" value="TPR-like_helical_dom_sf"/>
</dbReference>
<dbReference type="InterPro" id="IPR019734">
    <property type="entry name" value="TPR_rpt"/>
</dbReference>
<dbReference type="InterPro" id="IPR051012">
    <property type="entry name" value="CellSynth/LPSAsmb/PSIAsmb"/>
</dbReference>
<comment type="caution">
    <text evidence="4">The sequence shown here is derived from an EMBL/GenBank/DDBJ whole genome shotgun (WGS) entry which is preliminary data.</text>
</comment>
<gene>
    <name evidence="4" type="ORF">IV38_GL000264</name>
    <name evidence="5" type="ORF">IV40_GL000405</name>
</gene>
<feature type="repeat" description="TPR" evidence="3">
    <location>
        <begin position="68"/>
        <end position="101"/>
    </location>
</feature>
<dbReference type="RefSeq" id="WP_057768686.1">
    <property type="nucleotide sequence ID" value="NZ_JQAT01000001.1"/>
</dbReference>
<dbReference type="EMBL" id="JQAZ01000001">
    <property type="protein sequence ID" value="KRN34091.1"/>
    <property type="molecule type" value="Genomic_DNA"/>
</dbReference>
<dbReference type="SMART" id="SM00028">
    <property type="entry name" value="TPR"/>
    <property type="match status" value="4"/>
</dbReference>
<dbReference type="STRING" id="81857.IV38_GL000264"/>
<keyword evidence="2 3" id="KW-0802">TPR repeat</keyword>
<evidence type="ECO:0000313" key="4">
    <source>
        <dbReference type="EMBL" id="KRN29380.1"/>
    </source>
</evidence>
<feature type="repeat" description="TPR" evidence="3">
    <location>
        <begin position="34"/>
        <end position="67"/>
    </location>
</feature>
<dbReference type="Proteomes" id="UP000051751">
    <property type="component" value="Unassembled WGS sequence"/>
</dbReference>
<protein>
    <submittedName>
        <fullName evidence="4">Tetratricopeptide repeat family protein</fullName>
    </submittedName>
</protein>
<dbReference type="PANTHER" id="PTHR45586:SF1">
    <property type="entry name" value="LIPOPOLYSACCHARIDE ASSEMBLY PROTEIN B"/>
    <property type="match status" value="1"/>
</dbReference>
<evidence type="ECO:0000313" key="6">
    <source>
        <dbReference type="Proteomes" id="UP000051645"/>
    </source>
</evidence>
<dbReference type="PANTHER" id="PTHR45586">
    <property type="entry name" value="TPR REPEAT-CONTAINING PROTEIN PA4667"/>
    <property type="match status" value="1"/>
</dbReference>
<keyword evidence="1" id="KW-0677">Repeat</keyword>
<evidence type="ECO:0000256" key="3">
    <source>
        <dbReference type="PROSITE-ProRule" id="PRU00339"/>
    </source>
</evidence>
<evidence type="ECO:0000313" key="5">
    <source>
        <dbReference type="EMBL" id="KRN34091.1"/>
    </source>
</evidence>
<keyword evidence="6" id="KW-1185">Reference proteome</keyword>
<dbReference type="Gene3D" id="1.25.40.10">
    <property type="entry name" value="Tetratricopeptide repeat domain"/>
    <property type="match status" value="2"/>
</dbReference>
<evidence type="ECO:0000256" key="1">
    <source>
        <dbReference type="ARBA" id="ARBA00022737"/>
    </source>
</evidence>
<feature type="repeat" description="TPR" evidence="3">
    <location>
        <begin position="135"/>
        <end position="168"/>
    </location>
</feature>
<dbReference type="SUPFAM" id="SSF81901">
    <property type="entry name" value="HCP-like"/>
    <property type="match status" value="1"/>
</dbReference>
<proteinExistence type="predicted"/>
<dbReference type="Proteomes" id="UP000051645">
    <property type="component" value="Unassembled WGS sequence"/>
</dbReference>
<dbReference type="PROSITE" id="PS50005">
    <property type="entry name" value="TPR"/>
    <property type="match status" value="3"/>
</dbReference>
<evidence type="ECO:0000313" key="7">
    <source>
        <dbReference type="Proteomes" id="UP000051751"/>
    </source>
</evidence>
<dbReference type="EMBL" id="JQAT01000001">
    <property type="protein sequence ID" value="KRN29380.1"/>
    <property type="molecule type" value="Genomic_DNA"/>
</dbReference>
<accession>A0A0R2FWT6</accession>
<sequence length="225" mass="26172">MTKTNQFQQLWDKGEREEAVKQLAAYLQHNEHDLPAYLQLSTYLTALKDFPQAEELLQRALSVFPNDASLRYNLGTLYYVAQDYTKAIPIFQELVQNEQMADAQYMLGEIYFRQKQYQLALAFALTAQQADPTAIDANQLCGAIWMSMGNFAEAAQYYRNVLDQAPENVQANFQYGLTQFAQRQPAEKYFNFVQKQAPDYFKQQKQQLTDIERFLDATKDDHQDE</sequence>
<dbReference type="OrthoDB" id="2329209at2"/>
<organism evidence="4 7">
    <name type="scientific">Lactobacillus selangorensis</name>
    <dbReference type="NCBI Taxonomy" id="81857"/>
    <lineage>
        <taxon>Bacteria</taxon>
        <taxon>Bacillati</taxon>
        <taxon>Bacillota</taxon>
        <taxon>Bacilli</taxon>
        <taxon>Lactobacillales</taxon>
        <taxon>Lactobacillaceae</taxon>
        <taxon>Lactobacillus</taxon>
    </lineage>
</organism>
<dbReference type="Pfam" id="PF13432">
    <property type="entry name" value="TPR_16"/>
    <property type="match status" value="3"/>
</dbReference>
<name>A0A0R2FWT6_9LACO</name>
<reference evidence="6 7" key="1">
    <citation type="journal article" date="2015" name="Genome Announc.">
        <title>Expanding the biotechnology potential of lactobacilli through comparative genomics of 213 strains and associated genera.</title>
        <authorList>
            <person name="Sun Z."/>
            <person name="Harris H.M."/>
            <person name="McCann A."/>
            <person name="Guo C."/>
            <person name="Argimon S."/>
            <person name="Zhang W."/>
            <person name="Yang X."/>
            <person name="Jeffery I.B."/>
            <person name="Cooney J.C."/>
            <person name="Kagawa T.F."/>
            <person name="Liu W."/>
            <person name="Song Y."/>
            <person name="Salvetti E."/>
            <person name="Wrobel A."/>
            <person name="Rasinkangas P."/>
            <person name="Parkhill J."/>
            <person name="Rea M.C."/>
            <person name="O'Sullivan O."/>
            <person name="Ritari J."/>
            <person name="Douillard F.P."/>
            <person name="Paul Ross R."/>
            <person name="Yang R."/>
            <person name="Briner A.E."/>
            <person name="Felis G.E."/>
            <person name="de Vos W.M."/>
            <person name="Barrangou R."/>
            <person name="Klaenhammer T.R."/>
            <person name="Caufield P.W."/>
            <person name="Cui Y."/>
            <person name="Zhang H."/>
            <person name="O'Toole P.W."/>
        </authorList>
    </citation>
    <scope>NUCLEOTIDE SEQUENCE [LARGE SCALE GENOMIC DNA]</scope>
    <source>
        <strain evidence="4 7">ATCC BAA-66</strain>
        <strain evidence="5 6">DSM 13344</strain>
    </source>
</reference>